<dbReference type="InterPro" id="IPR004088">
    <property type="entry name" value="KH_dom_type_1"/>
</dbReference>
<name>Q9HL41_THEAC</name>
<feature type="domain" description="K Homology" evidence="3">
    <location>
        <begin position="7"/>
        <end position="74"/>
    </location>
</feature>
<dbReference type="Proteomes" id="UP000001024">
    <property type="component" value="Chromosome"/>
</dbReference>
<accession>Q9HL41</accession>
<dbReference type="PaxDb" id="273075-Ta0397"/>
<proteinExistence type="predicted"/>
<evidence type="ECO:0000313" key="4">
    <source>
        <dbReference type="EMBL" id="CAC11540.1"/>
    </source>
</evidence>
<dbReference type="EnsemblBacteria" id="CAC11540">
    <property type="protein sequence ID" value="CAC11540"/>
    <property type="gene ID" value="CAC11540"/>
</dbReference>
<dbReference type="EMBL" id="AL445064">
    <property type="protein sequence ID" value="CAC11540.1"/>
    <property type="molecule type" value="Genomic_DNA"/>
</dbReference>
<evidence type="ECO:0000256" key="2">
    <source>
        <dbReference type="PROSITE-ProRule" id="PRU00117"/>
    </source>
</evidence>
<dbReference type="NCBIfam" id="NF010331">
    <property type="entry name" value="PRK13763.2-1"/>
    <property type="match status" value="1"/>
</dbReference>
<evidence type="ECO:0000313" key="5">
    <source>
        <dbReference type="Proteomes" id="UP000001024"/>
    </source>
</evidence>
<dbReference type="OrthoDB" id="7870at2157"/>
<dbReference type="Gene3D" id="3.30.1370.10">
    <property type="entry name" value="K Homology domain, type 1"/>
    <property type="match status" value="2"/>
</dbReference>
<sequence length="189" mass="21019">MFTGDDSLYFDTVRVPKDRISIVIGKDGSTKKRIEENGEVKLTIDSNEGEVSIDQMGDAIKSNTAKSVVQAIGRGFNPDKAMLLFEDGMQLVIISLREFAKPGSSRIAQIKARVIGTGGKTRTIIEELTGSFISVYGDTVSIIGDYLAVTYAEEAINMIINGKKHRTVYEFLERKARELRFRRIEESFG</sequence>
<feature type="domain" description="K Homology" evidence="3">
    <location>
        <begin position="85"/>
        <end position="161"/>
    </location>
</feature>
<dbReference type="AlphaFoldDB" id="Q9HL41"/>
<dbReference type="Pfam" id="PF00013">
    <property type="entry name" value="KH_1"/>
    <property type="match status" value="1"/>
</dbReference>
<dbReference type="CDD" id="cd22389">
    <property type="entry name" value="KH-I_Dim2p_like_rpt1"/>
    <property type="match status" value="1"/>
</dbReference>
<dbReference type="NCBIfam" id="TIGR03665">
    <property type="entry name" value="arCOG04150"/>
    <property type="match status" value="1"/>
</dbReference>
<dbReference type="InterPro" id="IPR004087">
    <property type="entry name" value="KH_dom"/>
</dbReference>
<dbReference type="FunCoup" id="Q9HL41">
    <property type="interactions" value="87"/>
</dbReference>
<organism evidence="4 5">
    <name type="scientific">Thermoplasma acidophilum (strain ATCC 25905 / DSM 1728 / JCM 9062 / NBRC 15155 / AMRC-C165)</name>
    <dbReference type="NCBI Taxonomy" id="273075"/>
    <lineage>
        <taxon>Archaea</taxon>
        <taxon>Methanobacteriati</taxon>
        <taxon>Thermoplasmatota</taxon>
        <taxon>Thermoplasmata</taxon>
        <taxon>Thermoplasmatales</taxon>
        <taxon>Thermoplasmataceae</taxon>
        <taxon>Thermoplasma</taxon>
    </lineage>
</organism>
<dbReference type="PROSITE" id="PS50084">
    <property type="entry name" value="KH_TYPE_1"/>
    <property type="match status" value="1"/>
</dbReference>
<dbReference type="Pfam" id="PF22891">
    <property type="entry name" value="KH_PNO1_2nd"/>
    <property type="match status" value="1"/>
</dbReference>
<dbReference type="InterPro" id="IPR055211">
    <property type="entry name" value="KH_PNO1_2nd"/>
</dbReference>
<dbReference type="HOGENOM" id="CLU_064992_3_0_2"/>
<dbReference type="KEGG" id="tac:Ta0397"/>
<dbReference type="GO" id="GO:0003723">
    <property type="term" value="F:RNA binding"/>
    <property type="evidence" value="ECO:0007669"/>
    <property type="project" value="UniProtKB-UniRule"/>
</dbReference>
<dbReference type="InterPro" id="IPR036612">
    <property type="entry name" value="KH_dom_type_1_sf"/>
</dbReference>
<protein>
    <recommendedName>
        <fullName evidence="3">K Homology domain-containing protein</fullName>
    </recommendedName>
</protein>
<dbReference type="CDD" id="cd22390">
    <property type="entry name" value="KH-I_Dim2p_like_rpt2"/>
    <property type="match status" value="1"/>
</dbReference>
<dbReference type="InterPro" id="IPR019964">
    <property type="entry name" value="KH_domain_protein_archaea"/>
</dbReference>
<keyword evidence="5" id="KW-1185">Reference proteome</keyword>
<evidence type="ECO:0000256" key="1">
    <source>
        <dbReference type="ARBA" id="ARBA00022884"/>
    </source>
</evidence>
<dbReference type="PANTHER" id="PTHR12826">
    <property type="entry name" value="RIBONUCLEASE Y"/>
    <property type="match status" value="1"/>
</dbReference>
<dbReference type="PANTHER" id="PTHR12826:SF13">
    <property type="entry name" value="RNA-BINDING PROTEIN PNO1"/>
    <property type="match status" value="1"/>
</dbReference>
<reference evidence="4 5" key="1">
    <citation type="journal article" date="2000" name="Nature">
        <title>The genome sequence of the thermoacidophilic scavenger Thermoplasma acidophilum.</title>
        <authorList>
            <person name="Ruepp A."/>
            <person name="Graml W."/>
            <person name="Santos-Martinez M.L."/>
            <person name="Koretke K.K."/>
            <person name="Volker C."/>
            <person name="Mewes H.W."/>
            <person name="Frishman D."/>
            <person name="Stocker S."/>
            <person name="Lupas A.N."/>
            <person name="Baumeister W."/>
        </authorList>
    </citation>
    <scope>NUCLEOTIDE SEQUENCE [LARGE SCALE GENOMIC DNA]</scope>
    <source>
        <strain evidence="5">ATCC 25905 / DSM 1728 / JCM 9062 / NBRC 15155 / AMRC-C165</strain>
    </source>
</reference>
<dbReference type="SUPFAM" id="SSF54791">
    <property type="entry name" value="Eukaryotic type KH-domain (KH-domain type I)"/>
    <property type="match status" value="2"/>
</dbReference>
<keyword evidence="1 2" id="KW-0694">RNA-binding</keyword>
<evidence type="ECO:0000259" key="3">
    <source>
        <dbReference type="SMART" id="SM00322"/>
    </source>
</evidence>
<dbReference type="STRING" id="273075.gene:9571617"/>
<dbReference type="SMART" id="SM00322">
    <property type="entry name" value="KH"/>
    <property type="match status" value="2"/>
</dbReference>
<gene>
    <name evidence="4" type="ordered locus">Ta0397</name>
</gene>
<dbReference type="InParanoid" id="Q9HL41"/>
<dbReference type="eggNOG" id="arCOG04150">
    <property type="taxonomic scope" value="Archaea"/>
</dbReference>